<comment type="pathway">
    <text evidence="1 10">Carbohydrate degradation; glycolysis; pyruvate from D-glyceraldehyde 3-phosphate: step 4/5.</text>
</comment>
<protein>
    <recommendedName>
        <fullName evidence="4 10">Enolase</fullName>
        <ecNumber evidence="3 10">4.2.1.11</ecNumber>
    </recommendedName>
    <alternativeName>
        <fullName evidence="10">2-phospho-D-glycerate hydro-lyase</fullName>
    </alternativeName>
    <alternativeName>
        <fullName evidence="10">2-phosphoglycerate dehydratase</fullName>
    </alternativeName>
</protein>
<feature type="binding site" evidence="10 13">
    <location>
        <position position="335"/>
    </location>
    <ligand>
        <name>Mg(2+)</name>
        <dbReference type="ChEBI" id="CHEBI:18420"/>
    </ligand>
</feature>
<dbReference type="GO" id="GO:0009986">
    <property type="term" value="C:cell surface"/>
    <property type="evidence" value="ECO:0007669"/>
    <property type="project" value="UniProtKB-SubCell"/>
</dbReference>
<feature type="domain" description="Enolase C-terminal TIM barrel" evidence="14">
    <location>
        <begin position="139"/>
        <end position="448"/>
    </location>
</feature>
<keyword evidence="8 10" id="KW-0324">Glycolysis</keyword>
<dbReference type="SMART" id="SM01193">
    <property type="entry name" value="Enolase_N"/>
    <property type="match status" value="1"/>
</dbReference>
<feature type="binding site" evidence="10">
    <location>
        <position position="163"/>
    </location>
    <ligand>
        <name>(2R)-2-phosphoglycerate</name>
        <dbReference type="ChEBI" id="CHEBI:58289"/>
    </ligand>
</feature>
<dbReference type="SFLD" id="SFLDF00002">
    <property type="entry name" value="enolase"/>
    <property type="match status" value="1"/>
</dbReference>
<dbReference type="HAMAP" id="MF_00318">
    <property type="entry name" value="Enolase"/>
    <property type="match status" value="1"/>
</dbReference>
<dbReference type="InterPro" id="IPR000941">
    <property type="entry name" value="Enolase"/>
</dbReference>
<keyword evidence="6 10" id="KW-0479">Metal-binding</keyword>
<accession>A0A2T4I9F4</accession>
<comment type="cofactor">
    <cofactor evidence="10">
        <name>Mg(2+)</name>
        <dbReference type="ChEBI" id="CHEBI:18420"/>
    </cofactor>
    <text evidence="10">Binds a second Mg(2+) ion via substrate during catalysis.</text>
</comment>
<comment type="catalytic activity">
    <reaction evidence="10">
        <text>(2R)-2-phosphoglycerate = phosphoenolpyruvate + H2O</text>
        <dbReference type="Rhea" id="RHEA:10164"/>
        <dbReference type="ChEBI" id="CHEBI:15377"/>
        <dbReference type="ChEBI" id="CHEBI:58289"/>
        <dbReference type="ChEBI" id="CHEBI:58702"/>
        <dbReference type="EC" id="4.2.1.11"/>
    </reaction>
</comment>
<dbReference type="EMBL" id="LAUU01000010">
    <property type="protein sequence ID" value="PTD31146.1"/>
    <property type="molecule type" value="Genomic_DNA"/>
</dbReference>
<evidence type="ECO:0000256" key="3">
    <source>
        <dbReference type="ARBA" id="ARBA00012058"/>
    </source>
</evidence>
<name>A0A2T4I9F4_9MOLU</name>
<organism evidence="16 17">
    <name type="scientific">Mycoplasma leachii 06049</name>
    <dbReference type="NCBI Taxonomy" id="1188244"/>
    <lineage>
        <taxon>Bacteria</taxon>
        <taxon>Bacillati</taxon>
        <taxon>Mycoplasmatota</taxon>
        <taxon>Mollicutes</taxon>
        <taxon>Mycoplasmataceae</taxon>
        <taxon>Mycoplasma</taxon>
    </lineage>
</organism>
<feature type="binding site" evidence="10 13">
    <location>
        <position position="258"/>
    </location>
    <ligand>
        <name>Mg(2+)</name>
        <dbReference type="ChEBI" id="CHEBI:18420"/>
    </ligand>
</feature>
<feature type="binding site" evidence="10">
    <location>
        <position position="411"/>
    </location>
    <ligand>
        <name>(2R)-2-phosphoglycerate</name>
        <dbReference type="ChEBI" id="CHEBI:58289"/>
    </ligand>
</feature>
<dbReference type="PANTHER" id="PTHR11902:SF1">
    <property type="entry name" value="ENOLASE"/>
    <property type="match status" value="1"/>
</dbReference>
<gene>
    <name evidence="10 16" type="primary">eno</name>
    <name evidence="16" type="ORF">MLEAa_7610</name>
</gene>
<dbReference type="InterPro" id="IPR020810">
    <property type="entry name" value="Enolase_C"/>
</dbReference>
<feature type="binding site" evidence="10 13">
    <location>
        <position position="308"/>
    </location>
    <ligand>
        <name>Mg(2+)</name>
        <dbReference type="ChEBI" id="CHEBI:18420"/>
    </ligand>
</feature>
<feature type="binding site" evidence="12">
    <location>
        <position position="308"/>
    </location>
    <ligand>
        <name>substrate</name>
    </ligand>
</feature>
<dbReference type="Pfam" id="PF03952">
    <property type="entry name" value="Enolase_N"/>
    <property type="match status" value="1"/>
</dbReference>
<comment type="subcellular location">
    <subcellularLocation>
        <location evidence="10">Cytoplasm</location>
    </subcellularLocation>
    <subcellularLocation>
        <location evidence="10">Secreted</location>
    </subcellularLocation>
    <subcellularLocation>
        <location evidence="10">Cell surface</location>
    </subcellularLocation>
    <text evidence="10">Fractions of enolase are present in both the cytoplasm and on the cell surface.</text>
</comment>
<dbReference type="InterPro" id="IPR029017">
    <property type="entry name" value="Enolase-like_N"/>
</dbReference>
<feature type="binding site" evidence="10">
    <location>
        <position position="360"/>
    </location>
    <ligand>
        <name>(2R)-2-phosphoglycerate</name>
        <dbReference type="ChEBI" id="CHEBI:58289"/>
    </ligand>
</feature>
<dbReference type="PANTHER" id="PTHR11902">
    <property type="entry name" value="ENOLASE"/>
    <property type="match status" value="1"/>
</dbReference>
<evidence type="ECO:0000256" key="4">
    <source>
        <dbReference type="ARBA" id="ARBA00017068"/>
    </source>
</evidence>
<feature type="binding site" evidence="10">
    <location>
        <position position="390"/>
    </location>
    <ligand>
        <name>(2R)-2-phosphoglycerate</name>
        <dbReference type="ChEBI" id="CHEBI:58289"/>
    </ligand>
</feature>
<dbReference type="SUPFAM" id="SSF51604">
    <property type="entry name" value="Enolase C-terminal domain-like"/>
    <property type="match status" value="1"/>
</dbReference>
<dbReference type="EC" id="4.2.1.11" evidence="3 10"/>
<comment type="similarity">
    <text evidence="2 10">Belongs to the enolase family.</text>
</comment>
<keyword evidence="10" id="KW-0963">Cytoplasm</keyword>
<dbReference type="Gene3D" id="3.20.20.120">
    <property type="entry name" value="Enolase-like C-terminal domain"/>
    <property type="match status" value="1"/>
</dbReference>
<evidence type="ECO:0000256" key="8">
    <source>
        <dbReference type="ARBA" id="ARBA00023152"/>
    </source>
</evidence>
<feature type="active site" description="Proton acceptor" evidence="10 11">
    <location>
        <position position="360"/>
    </location>
</feature>
<feature type="binding site" evidence="12">
    <location>
        <position position="164"/>
    </location>
    <ligand>
        <name>substrate</name>
    </ligand>
</feature>
<dbReference type="SMART" id="SM01192">
    <property type="entry name" value="Enolase_C"/>
    <property type="match status" value="1"/>
</dbReference>
<evidence type="ECO:0000256" key="1">
    <source>
        <dbReference type="ARBA" id="ARBA00005031"/>
    </source>
</evidence>
<evidence type="ECO:0000256" key="11">
    <source>
        <dbReference type="PIRSR" id="PIRSR001400-1"/>
    </source>
</evidence>
<evidence type="ECO:0000256" key="9">
    <source>
        <dbReference type="ARBA" id="ARBA00023239"/>
    </source>
</evidence>
<comment type="cofactor">
    <cofactor evidence="13">
        <name>Mg(2+)</name>
        <dbReference type="ChEBI" id="CHEBI:18420"/>
    </cofactor>
    <text evidence="13">Mg(2+) is required for catalysis and for stabilizing the dimer.</text>
</comment>
<dbReference type="CDD" id="cd03313">
    <property type="entry name" value="enolase"/>
    <property type="match status" value="1"/>
</dbReference>
<feature type="binding site" evidence="12">
    <location>
        <position position="155"/>
    </location>
    <ligand>
        <name>substrate</name>
    </ligand>
</feature>
<keyword evidence="5 10" id="KW-0964">Secreted</keyword>
<sequence>MSRIERIFAREILDSRGTPTVEVEVWTEFGGYGCAKAPSGASTGVNEALELRDGDKARYNGKGVLKAVKNVNEIIAPKLIGVDALDQLTVDRIMLDLDGTEFKTKLGANGILAVSLAVAKAAASELDIPLYKYLGGVQAKKLPVPMLNVINGGEHADSAIDFQEFMIMPVGAKSFSEALRWSSETFQALKSLLKSKKDITAVGDEGGFAPNFEWAYEKHDLKSFKAKTPAEIALDLLVEAIKKAGYKPGKDGIMIAMDCASSELYLEDKKYHFKKIEKVTNQEWSLTTDEMISYLEKLVDNYPIVSIEDGLAETDWEGFSKLTAKIGDKVQIVGDDLFTTNPKFIKQGINKKAANSTLIKLNQIGTLSETVEAITMTQKAGWTAVVSHRSGETEDTTIADLAVAFNTGQIKTGSMSRSDRIAKYNRLLQIESELDKNAVYDGLEAFYNLKKIIIAIK</sequence>
<dbReference type="SFLD" id="SFLDS00001">
    <property type="entry name" value="Enolase"/>
    <property type="match status" value="1"/>
</dbReference>
<dbReference type="InterPro" id="IPR020809">
    <property type="entry name" value="Enolase_CS"/>
</dbReference>
<dbReference type="PROSITE" id="PS00164">
    <property type="entry name" value="ENOLASE"/>
    <property type="match status" value="1"/>
</dbReference>
<feature type="binding site" evidence="10">
    <location>
        <position position="389"/>
    </location>
    <ligand>
        <name>(2R)-2-phosphoglycerate</name>
        <dbReference type="ChEBI" id="CHEBI:58289"/>
    </ligand>
</feature>
<dbReference type="RefSeq" id="WP_107670167.1">
    <property type="nucleotide sequence ID" value="NZ_LAUU01000010.1"/>
</dbReference>
<dbReference type="Proteomes" id="UP000241093">
    <property type="component" value="Unassembled WGS sequence"/>
</dbReference>
<evidence type="ECO:0000313" key="16">
    <source>
        <dbReference type="EMBL" id="PTD31146.1"/>
    </source>
</evidence>
<dbReference type="Pfam" id="PF00113">
    <property type="entry name" value="Enolase_C"/>
    <property type="match status" value="1"/>
</dbReference>
<proteinExistence type="inferred from homology"/>
<feature type="binding site" evidence="12">
    <location>
        <begin position="387"/>
        <end position="390"/>
    </location>
    <ligand>
        <name>substrate</name>
    </ligand>
</feature>
<dbReference type="GO" id="GO:0000287">
    <property type="term" value="F:magnesium ion binding"/>
    <property type="evidence" value="ECO:0007669"/>
    <property type="project" value="UniProtKB-UniRule"/>
</dbReference>
<keyword evidence="7 10" id="KW-0460">Magnesium</keyword>
<evidence type="ECO:0000256" key="13">
    <source>
        <dbReference type="PIRSR" id="PIRSR001400-3"/>
    </source>
</evidence>
<feature type="active site" description="Proton donor" evidence="10 11">
    <location>
        <position position="205"/>
    </location>
</feature>
<comment type="caution">
    <text evidence="16">The sequence shown here is derived from an EMBL/GenBank/DDBJ whole genome shotgun (WGS) entry which is preliminary data.</text>
</comment>
<dbReference type="GO" id="GO:0005576">
    <property type="term" value="C:extracellular region"/>
    <property type="evidence" value="ECO:0007669"/>
    <property type="project" value="UniProtKB-SubCell"/>
</dbReference>
<evidence type="ECO:0000259" key="15">
    <source>
        <dbReference type="SMART" id="SM01193"/>
    </source>
</evidence>
<dbReference type="InterPro" id="IPR036849">
    <property type="entry name" value="Enolase-like_C_sf"/>
</dbReference>
<dbReference type="PRINTS" id="PR00148">
    <property type="entry name" value="ENOLASE"/>
</dbReference>
<evidence type="ECO:0000256" key="6">
    <source>
        <dbReference type="ARBA" id="ARBA00022723"/>
    </source>
</evidence>
<dbReference type="NCBIfam" id="TIGR01060">
    <property type="entry name" value="eno"/>
    <property type="match status" value="1"/>
</dbReference>
<evidence type="ECO:0000256" key="12">
    <source>
        <dbReference type="PIRSR" id="PIRSR001400-2"/>
    </source>
</evidence>
<feature type="domain" description="Enolase N-terminal" evidence="15">
    <location>
        <begin position="4"/>
        <end position="134"/>
    </location>
</feature>
<evidence type="ECO:0000256" key="10">
    <source>
        <dbReference type="HAMAP-Rule" id="MF_00318"/>
    </source>
</evidence>
<keyword evidence="9 10" id="KW-0456">Lyase</keyword>
<dbReference type="FunFam" id="3.30.390.10:FF:000001">
    <property type="entry name" value="Enolase"/>
    <property type="match status" value="1"/>
</dbReference>
<evidence type="ECO:0000256" key="2">
    <source>
        <dbReference type="ARBA" id="ARBA00009604"/>
    </source>
</evidence>
<feature type="binding site" evidence="12">
    <location>
        <position position="335"/>
    </location>
    <ligand>
        <name>substrate</name>
    </ligand>
</feature>
<dbReference type="SFLD" id="SFLDG00178">
    <property type="entry name" value="enolase"/>
    <property type="match status" value="1"/>
</dbReference>
<dbReference type="InterPro" id="IPR020811">
    <property type="entry name" value="Enolase_N"/>
</dbReference>
<feature type="binding site" evidence="12">
    <location>
        <position position="411"/>
    </location>
    <ligand>
        <name>substrate</name>
    </ligand>
</feature>
<dbReference type="AlphaFoldDB" id="A0A2T4I9F4"/>
<dbReference type="GO" id="GO:0000015">
    <property type="term" value="C:phosphopyruvate hydratase complex"/>
    <property type="evidence" value="ECO:0007669"/>
    <property type="project" value="InterPro"/>
</dbReference>
<evidence type="ECO:0000256" key="7">
    <source>
        <dbReference type="ARBA" id="ARBA00022842"/>
    </source>
</evidence>
<evidence type="ECO:0000313" key="17">
    <source>
        <dbReference type="Proteomes" id="UP000241093"/>
    </source>
</evidence>
<evidence type="ECO:0000259" key="14">
    <source>
        <dbReference type="SMART" id="SM01192"/>
    </source>
</evidence>
<dbReference type="PIRSF" id="PIRSF001400">
    <property type="entry name" value="Enolase"/>
    <property type="match status" value="1"/>
</dbReference>
<dbReference type="GO" id="GO:0004634">
    <property type="term" value="F:phosphopyruvate hydratase activity"/>
    <property type="evidence" value="ECO:0007669"/>
    <property type="project" value="UniProtKB-UniRule"/>
</dbReference>
<reference evidence="16 17" key="1">
    <citation type="submission" date="2015-04" db="EMBL/GenBank/DDBJ databases">
        <title>Genome sequence of Mycoplasma leachii strain 06049.</title>
        <authorList>
            <person name="Sirand-Pugnet P."/>
            <person name="Breton M."/>
            <person name="Dordet-Frisoni E."/>
            <person name="Baranowski E."/>
            <person name="Barre A."/>
            <person name="Couture C."/>
            <person name="Dupuy V."/>
            <person name="Gaurivaud P."/>
            <person name="Jacob D."/>
            <person name="Lemaitre C."/>
            <person name="Manso-Silvan L."/>
            <person name="Nikolski M."/>
            <person name="Nouvel L.-X."/>
            <person name="Poumarat F."/>
            <person name="Tardy F."/>
            <person name="Thebault P."/>
            <person name="Theil S."/>
            <person name="Citti C."/>
            <person name="Thiaucourt F."/>
            <person name="Blanchard A."/>
        </authorList>
    </citation>
    <scope>NUCLEOTIDE SEQUENCE [LARGE SCALE GENOMIC DNA]</scope>
    <source>
        <strain evidence="16 17">06049</strain>
    </source>
</reference>
<comment type="function">
    <text evidence="10">Catalyzes the reversible conversion of 2-phosphoglycerate (2-PG) into phosphoenolpyruvate (PEP). It is essential for the degradation of carbohydrates via glycolysis.</text>
</comment>
<dbReference type="GO" id="GO:0006096">
    <property type="term" value="P:glycolytic process"/>
    <property type="evidence" value="ECO:0007669"/>
    <property type="project" value="UniProtKB-UniRule"/>
</dbReference>
<dbReference type="Gene3D" id="3.30.390.10">
    <property type="entry name" value="Enolase-like, N-terminal domain"/>
    <property type="match status" value="1"/>
</dbReference>
<evidence type="ECO:0000256" key="5">
    <source>
        <dbReference type="ARBA" id="ARBA00022525"/>
    </source>
</evidence>
<dbReference type="UniPathway" id="UPA00109">
    <property type="reaction ID" value="UER00187"/>
</dbReference>
<dbReference type="SUPFAM" id="SSF54826">
    <property type="entry name" value="Enolase N-terminal domain-like"/>
    <property type="match status" value="1"/>
</dbReference>